<gene>
    <name evidence="1" type="ORF">NCGR_LOCUS4728</name>
</gene>
<sequence>MAIHASICRSRKIITVFYNMIRKRINVCFSARRTCSTLFLHVLFRQQNDTSTLDLVIRQDLYWPDGTSQPCKACNNPDKFDIKHPDSSVELAAGHLDPRTQFSGFTREIDFYDSEDEDRYLRDAEAELRRVYKGLDDPRVIERLFTLPPGVTIVQD</sequence>
<reference evidence="1" key="1">
    <citation type="submission" date="2020-10" db="EMBL/GenBank/DDBJ databases">
        <authorList>
            <person name="Han B."/>
            <person name="Lu T."/>
            <person name="Zhao Q."/>
            <person name="Huang X."/>
            <person name="Zhao Y."/>
        </authorList>
    </citation>
    <scope>NUCLEOTIDE SEQUENCE</scope>
</reference>
<comment type="caution">
    <text evidence="1">The sequence shown here is derived from an EMBL/GenBank/DDBJ whole genome shotgun (WGS) entry which is preliminary data.</text>
</comment>
<evidence type="ECO:0000313" key="1">
    <source>
        <dbReference type="EMBL" id="CAD6207104.1"/>
    </source>
</evidence>
<organism evidence="1 2">
    <name type="scientific">Miscanthus lutarioriparius</name>
    <dbReference type="NCBI Taxonomy" id="422564"/>
    <lineage>
        <taxon>Eukaryota</taxon>
        <taxon>Viridiplantae</taxon>
        <taxon>Streptophyta</taxon>
        <taxon>Embryophyta</taxon>
        <taxon>Tracheophyta</taxon>
        <taxon>Spermatophyta</taxon>
        <taxon>Magnoliopsida</taxon>
        <taxon>Liliopsida</taxon>
        <taxon>Poales</taxon>
        <taxon>Poaceae</taxon>
        <taxon>PACMAD clade</taxon>
        <taxon>Panicoideae</taxon>
        <taxon>Andropogonodae</taxon>
        <taxon>Andropogoneae</taxon>
        <taxon>Saccharinae</taxon>
        <taxon>Miscanthus</taxon>
    </lineage>
</organism>
<keyword evidence="2" id="KW-1185">Reference proteome</keyword>
<protein>
    <submittedName>
        <fullName evidence="1">Uncharacterized protein</fullName>
    </submittedName>
</protein>
<dbReference type="AlphaFoldDB" id="A0A811MJF3"/>
<dbReference type="OrthoDB" id="694694at2759"/>
<dbReference type="EMBL" id="CAJGYO010000001">
    <property type="protein sequence ID" value="CAD6207104.1"/>
    <property type="molecule type" value="Genomic_DNA"/>
</dbReference>
<accession>A0A811MJF3</accession>
<evidence type="ECO:0000313" key="2">
    <source>
        <dbReference type="Proteomes" id="UP000604825"/>
    </source>
</evidence>
<dbReference type="Proteomes" id="UP000604825">
    <property type="component" value="Unassembled WGS sequence"/>
</dbReference>
<name>A0A811MJF3_9POAL</name>
<proteinExistence type="predicted"/>